<dbReference type="InterPro" id="IPR001128">
    <property type="entry name" value="Cyt_P450"/>
</dbReference>
<protein>
    <submittedName>
        <fullName evidence="10">Cytochrome P450</fullName>
    </submittedName>
</protein>
<keyword evidence="9" id="KW-1185">Reference proteome</keyword>
<evidence type="ECO:0000256" key="5">
    <source>
        <dbReference type="ARBA" id="ARBA00023002"/>
    </source>
</evidence>
<keyword evidence="3" id="KW-0349">Heme</keyword>
<evidence type="ECO:0000256" key="2">
    <source>
        <dbReference type="ARBA" id="ARBA00010617"/>
    </source>
</evidence>
<evidence type="ECO:0000256" key="7">
    <source>
        <dbReference type="ARBA" id="ARBA00023033"/>
    </source>
</evidence>
<dbReference type="PRINTS" id="PR00463">
    <property type="entry name" value="EP450I"/>
</dbReference>
<reference evidence="10" key="1">
    <citation type="submission" date="2022-11" db="UniProtKB">
        <authorList>
            <consortium name="WormBaseParasite"/>
        </authorList>
    </citation>
    <scope>IDENTIFICATION</scope>
</reference>
<dbReference type="AlphaFoldDB" id="A0A915P0G2"/>
<proteinExistence type="inferred from homology"/>
<evidence type="ECO:0000256" key="3">
    <source>
        <dbReference type="ARBA" id="ARBA00022617"/>
    </source>
</evidence>
<keyword evidence="4" id="KW-0479">Metal-binding</keyword>
<keyword evidence="6" id="KW-0408">Iron</keyword>
<evidence type="ECO:0000256" key="6">
    <source>
        <dbReference type="ARBA" id="ARBA00023004"/>
    </source>
</evidence>
<organism evidence="9 10">
    <name type="scientific">Meloidogyne floridensis</name>
    <dbReference type="NCBI Taxonomy" id="298350"/>
    <lineage>
        <taxon>Eukaryota</taxon>
        <taxon>Metazoa</taxon>
        <taxon>Ecdysozoa</taxon>
        <taxon>Nematoda</taxon>
        <taxon>Chromadorea</taxon>
        <taxon>Rhabditida</taxon>
        <taxon>Tylenchina</taxon>
        <taxon>Tylenchomorpha</taxon>
        <taxon>Tylenchoidea</taxon>
        <taxon>Meloidogynidae</taxon>
        <taxon>Meloidogyninae</taxon>
        <taxon>Meloidogyne</taxon>
    </lineage>
</organism>
<evidence type="ECO:0000313" key="9">
    <source>
        <dbReference type="Proteomes" id="UP000887560"/>
    </source>
</evidence>
<dbReference type="PANTHER" id="PTHR24292:SF102">
    <property type="entry name" value="CYTOCHROME P450 FAMILY-RELATED"/>
    <property type="match status" value="1"/>
</dbReference>
<dbReference type="GO" id="GO:0020037">
    <property type="term" value="F:heme binding"/>
    <property type="evidence" value="ECO:0007669"/>
    <property type="project" value="InterPro"/>
</dbReference>
<dbReference type="PANTHER" id="PTHR24292">
    <property type="entry name" value="CYTOCHROME P450"/>
    <property type="match status" value="1"/>
</dbReference>
<dbReference type="SUPFAM" id="SSF48264">
    <property type="entry name" value="Cytochrome P450"/>
    <property type="match status" value="1"/>
</dbReference>
<dbReference type="GO" id="GO:0016705">
    <property type="term" value="F:oxidoreductase activity, acting on paired donors, with incorporation or reduction of molecular oxygen"/>
    <property type="evidence" value="ECO:0007669"/>
    <property type="project" value="InterPro"/>
</dbReference>
<feature type="compositionally biased region" description="Basic and acidic residues" evidence="8">
    <location>
        <begin position="888"/>
        <end position="897"/>
    </location>
</feature>
<dbReference type="PRINTS" id="PR00385">
    <property type="entry name" value="P450"/>
</dbReference>
<name>A0A915P0G2_9BILA</name>
<evidence type="ECO:0000256" key="4">
    <source>
        <dbReference type="ARBA" id="ARBA00022723"/>
    </source>
</evidence>
<dbReference type="GO" id="GO:0004497">
    <property type="term" value="F:monooxygenase activity"/>
    <property type="evidence" value="ECO:0007669"/>
    <property type="project" value="UniProtKB-KW"/>
</dbReference>
<dbReference type="WBParaSite" id="scf7180000423057.g10137">
    <property type="protein sequence ID" value="scf7180000423057.g10137"/>
    <property type="gene ID" value="scf7180000423057.g10137"/>
</dbReference>
<feature type="compositionally biased region" description="Polar residues" evidence="8">
    <location>
        <begin position="898"/>
        <end position="909"/>
    </location>
</feature>
<comment type="similarity">
    <text evidence="2">Belongs to the cytochrome P450 family.</text>
</comment>
<keyword evidence="7" id="KW-0503">Monooxygenase</keyword>
<dbReference type="Gene3D" id="1.10.630.10">
    <property type="entry name" value="Cytochrome P450"/>
    <property type="match status" value="2"/>
</dbReference>
<dbReference type="Pfam" id="PF00067">
    <property type="entry name" value="p450"/>
    <property type="match status" value="2"/>
</dbReference>
<keyword evidence="5" id="KW-0560">Oxidoreductase</keyword>
<dbReference type="InterPro" id="IPR002401">
    <property type="entry name" value="Cyt_P450_E_grp-I"/>
</dbReference>
<dbReference type="PROSITE" id="PS00086">
    <property type="entry name" value="CYTOCHROME_P450"/>
    <property type="match status" value="1"/>
</dbReference>
<evidence type="ECO:0000256" key="1">
    <source>
        <dbReference type="ARBA" id="ARBA00001971"/>
    </source>
</evidence>
<dbReference type="InterPro" id="IPR050476">
    <property type="entry name" value="Insect_CytP450_Detox"/>
</dbReference>
<dbReference type="InterPro" id="IPR017972">
    <property type="entry name" value="Cyt_P450_CS"/>
</dbReference>
<dbReference type="InterPro" id="IPR036396">
    <property type="entry name" value="Cyt_P450_sf"/>
</dbReference>
<accession>A0A915P0G2</accession>
<evidence type="ECO:0000313" key="10">
    <source>
        <dbReference type="WBParaSite" id="scf7180000423057.g10137"/>
    </source>
</evidence>
<dbReference type="GO" id="GO:0005506">
    <property type="term" value="F:iron ion binding"/>
    <property type="evidence" value="ECO:0007669"/>
    <property type="project" value="InterPro"/>
</dbReference>
<evidence type="ECO:0000256" key="8">
    <source>
        <dbReference type="SAM" id="MobiDB-lite"/>
    </source>
</evidence>
<feature type="region of interest" description="Disordered" evidence="8">
    <location>
        <begin position="886"/>
        <end position="909"/>
    </location>
</feature>
<comment type="cofactor">
    <cofactor evidence="1">
        <name>heme</name>
        <dbReference type="ChEBI" id="CHEBI:30413"/>
    </cofactor>
</comment>
<dbReference type="Proteomes" id="UP000887560">
    <property type="component" value="Unplaced"/>
</dbReference>
<sequence>MFLLILLLITISSLLLFWTAIRKNNYWKNRGIRGPEPLLIKGNIDSIFGYNNPLSLQLFDWSKKYGRIYGIKNGWFNTLVISEPEMVKELLFDKFEYFHARALCPIIGDVDTNKLIHLFFAKGKRWKRLRSTANPAFSISNLKRVMPIIDDSIKININLLKEAESSGKFVDLHEYFVELAFDIIVRIAMGQKESKQFKSEYCQMARDSVIQISNNIFDYLAFIFPWLGENILEPFVKATGKLRGDPILILMGSIYKAVKQRKEEKMKKIEREGEENEENLNNKKWVDFIDLFLESEAENNEVELKMSNGTYNKKEKVICVSMFERYNTLDEIVLNCSLFLLAGFDTTANSLSLIAHNLVIYPEVQKRLFEEIEEICGLEEGEIINYEQLAKLKYADAVFKETLRLCPIATELNINTPTEYYYPFGGGPRICIGMRLALMEIKMILVHLLRSFELEKCSETVLKPNLAGQAVLNSGKISSSSIQAPDTTSELVAANEENRRLRDKINRNISKKGLSPEYSSGDKIMMNIDNEKDNIEILHINEVKKLLIEENKPLKKSTSNGFANEFYKLNDEKMKNVKTRMRKLLGNENMFIKLEIEFPVQMRIDLLDWEFKTYLYNRIILNDLNEYRIGNIKAGLKISKLFEYGLINIGGLKDKNEAEKEIDDEIKSEVSTSNVEESEIGLRYCDNEGKIKLKEGGRENIEKYSESVNKDLENGIILDLVEILKNNEEFRKNYLNVRGAKGRMVKFLQLEENLEGIFEDPDNNLNAYSLLKNERNEEGILDLLSQYYLEYLNDTKDGKNKTRISLDILVSIYSINEQMLSDYPTNTINSWEYHVNLMMIFVDLIFIETPIDLKLRTIKYKNILYMAKRYLKTLCKNNEAKKLLRQIEGPKTRKTSESHSSPQYNSTNNDELEYRVTDLELNRMLIEADAKYCYLEMGIYKMIEDISEEHSELIKLKEEWLEIEEKLQNDNLQSEESISNKIKTISDFFYEKVLSNNELKSTEWWEEYVKATIVSQNILFYYLDWLIRKSKKISNMIENSKRENRMGQLIQILNEENLIKLEEKFPSILHFEVMLEETRFYLYQKFSSPKLGPKESEE</sequence>